<dbReference type="PANTHER" id="PTHR21661">
    <property type="entry name" value="EPOXIDE HYDROLASE 1-RELATED"/>
    <property type="match status" value="1"/>
</dbReference>
<keyword evidence="6" id="KW-1185">Reference proteome</keyword>
<dbReference type="Gene3D" id="3.40.50.1820">
    <property type="entry name" value="alpha/beta hydrolase"/>
    <property type="match status" value="1"/>
</dbReference>
<dbReference type="PANTHER" id="PTHR21661:SF35">
    <property type="entry name" value="EPOXIDE HYDROLASE"/>
    <property type="match status" value="1"/>
</dbReference>
<evidence type="ECO:0000313" key="6">
    <source>
        <dbReference type="Proteomes" id="UP001235712"/>
    </source>
</evidence>
<evidence type="ECO:0000313" key="5">
    <source>
        <dbReference type="EMBL" id="MDP9829665.1"/>
    </source>
</evidence>
<comment type="similarity">
    <text evidence="1">Belongs to the peptidase S33 family.</text>
</comment>
<dbReference type="EMBL" id="JAUSQZ010000001">
    <property type="protein sequence ID" value="MDP9829665.1"/>
    <property type="molecule type" value="Genomic_DNA"/>
</dbReference>
<evidence type="ECO:0000256" key="3">
    <source>
        <dbReference type="ARBA" id="ARBA00022801"/>
    </source>
</evidence>
<accession>A0ABT9PBW8</accession>
<comment type="caution">
    <text evidence="5">The sequence shown here is derived from an EMBL/GenBank/DDBJ whole genome shotgun (WGS) entry which is preliminary data.</text>
</comment>
<reference evidence="5 6" key="1">
    <citation type="submission" date="2023-07" db="EMBL/GenBank/DDBJ databases">
        <title>Sequencing the genomes of 1000 actinobacteria strains.</title>
        <authorList>
            <person name="Klenk H.-P."/>
        </authorList>
    </citation>
    <scope>NUCLEOTIDE SEQUENCE [LARGE SCALE GENOMIC DNA]</scope>
    <source>
        <strain evidence="5 6">DSM 44388</strain>
    </source>
</reference>
<evidence type="ECO:0000256" key="2">
    <source>
        <dbReference type="ARBA" id="ARBA00022797"/>
    </source>
</evidence>
<dbReference type="InterPro" id="IPR010497">
    <property type="entry name" value="Epoxide_hydro_N"/>
</dbReference>
<keyword evidence="2" id="KW-0058">Aromatic hydrocarbons catabolism</keyword>
<dbReference type="InterPro" id="IPR016292">
    <property type="entry name" value="Epoxide_hydrolase"/>
</dbReference>
<dbReference type="SUPFAM" id="SSF53474">
    <property type="entry name" value="alpha/beta-Hydrolases"/>
    <property type="match status" value="1"/>
</dbReference>
<organism evidence="5 6">
    <name type="scientific">Kineosporia succinea</name>
    <dbReference type="NCBI Taxonomy" id="84632"/>
    <lineage>
        <taxon>Bacteria</taxon>
        <taxon>Bacillati</taxon>
        <taxon>Actinomycetota</taxon>
        <taxon>Actinomycetes</taxon>
        <taxon>Kineosporiales</taxon>
        <taxon>Kineosporiaceae</taxon>
        <taxon>Kineosporia</taxon>
    </lineage>
</organism>
<dbReference type="GO" id="GO:0033961">
    <property type="term" value="F:cis-stilbene-oxide hydrolase activity"/>
    <property type="evidence" value="ECO:0007669"/>
    <property type="project" value="UniProtKB-EC"/>
</dbReference>
<keyword evidence="3 5" id="KW-0378">Hydrolase</keyword>
<protein>
    <submittedName>
        <fullName evidence="5">Microsomal epoxide hydrolase</fullName>
        <ecNumber evidence="5">3.3.2.9</ecNumber>
    </submittedName>
</protein>
<evidence type="ECO:0000259" key="4">
    <source>
        <dbReference type="Pfam" id="PF06441"/>
    </source>
</evidence>
<dbReference type="Pfam" id="PF06441">
    <property type="entry name" value="EHN"/>
    <property type="match status" value="1"/>
</dbReference>
<dbReference type="InterPro" id="IPR000639">
    <property type="entry name" value="Epox_hydrolase-like"/>
</dbReference>
<dbReference type="PRINTS" id="PR00412">
    <property type="entry name" value="EPOXHYDRLASE"/>
</dbReference>
<dbReference type="PIRSF" id="PIRSF001112">
    <property type="entry name" value="Epoxide_hydrolase"/>
    <property type="match status" value="1"/>
</dbReference>
<gene>
    <name evidence="5" type="ORF">J2S57_005414</name>
</gene>
<name>A0ABT9PBW8_9ACTN</name>
<dbReference type="InterPro" id="IPR029058">
    <property type="entry name" value="AB_hydrolase_fold"/>
</dbReference>
<proteinExistence type="inferred from homology"/>
<dbReference type="EC" id="3.3.2.9" evidence="5"/>
<evidence type="ECO:0000256" key="1">
    <source>
        <dbReference type="ARBA" id="ARBA00010088"/>
    </source>
</evidence>
<feature type="domain" description="Epoxide hydrolase N-terminal" evidence="4">
    <location>
        <begin position="2"/>
        <end position="106"/>
    </location>
</feature>
<sequence>MNPFRIDIDRSEIEDLRARIRATRWPAPGPSTDWSRGVPTPYLQELAAYWADTFDWYEAQDEINRISQSLVGLDGLDVHVLHARSPEPDATPLILTHGWPSSFVEYLDVIGPLSDPRAHGGDPADAFHVVVPSLPGFGFSGPQPEYGWTLPRIAGMWASLMHQLGYERYIAQGGDIGAWVTQTLAVMDAPHVAGAHLNFLITPPPPGDPAALAGLTEQEGARLGLLQRFADDGVGYMALQASRPQTLAHSLSDSPVGQLAWIIEKFHDWADTEKLPEDAISRDRLLMNASVYWLTRSGGTSANLYYDNRDVMPSAATPPPLPPPVPVPSGVSVYPGDAALPVRRFAEPMLPNIVQWTEHDRGGHFPALEEPDLFVEDIRSFARTISQR</sequence>
<dbReference type="RefSeq" id="WP_307248051.1">
    <property type="nucleotide sequence ID" value="NZ_JAUSQZ010000001.1"/>
</dbReference>
<dbReference type="Proteomes" id="UP001235712">
    <property type="component" value="Unassembled WGS sequence"/>
</dbReference>